<proteinExistence type="predicted"/>
<reference evidence="1" key="2">
    <citation type="submission" date="2023-02" db="EMBL/GenBank/DDBJ databases">
        <authorList>
            <person name="Swenson N.G."/>
            <person name="Wegrzyn J.L."/>
            <person name="Mcevoy S.L."/>
        </authorList>
    </citation>
    <scope>NUCLEOTIDE SEQUENCE</scope>
    <source>
        <strain evidence="1">91603</strain>
        <tissue evidence="1">Leaf</tissue>
    </source>
</reference>
<protein>
    <submittedName>
        <fullName evidence="1">Uncharacterized protein</fullName>
    </submittedName>
</protein>
<dbReference type="Proteomes" id="UP001064489">
    <property type="component" value="Chromosome 10"/>
</dbReference>
<name>A0AAD5NM15_ACENE</name>
<reference evidence="1" key="1">
    <citation type="journal article" date="2022" name="Plant J.">
        <title>Strategies of tolerance reflected in two North American maple genomes.</title>
        <authorList>
            <person name="McEvoy S.L."/>
            <person name="Sezen U.U."/>
            <person name="Trouern-Trend A."/>
            <person name="McMahon S.M."/>
            <person name="Schaberg P.G."/>
            <person name="Yang J."/>
            <person name="Wegrzyn J.L."/>
            <person name="Swenson N.G."/>
        </authorList>
    </citation>
    <scope>NUCLEOTIDE SEQUENCE</scope>
    <source>
        <strain evidence="1">91603</strain>
    </source>
</reference>
<comment type="caution">
    <text evidence="1">The sequence shown here is derived from an EMBL/GenBank/DDBJ whole genome shotgun (WGS) entry which is preliminary data.</text>
</comment>
<evidence type="ECO:0000313" key="1">
    <source>
        <dbReference type="EMBL" id="KAI9165829.1"/>
    </source>
</evidence>
<gene>
    <name evidence="1" type="ORF">LWI28_021277</name>
</gene>
<accession>A0AAD5NM15</accession>
<dbReference type="EMBL" id="JAJSOW010000105">
    <property type="protein sequence ID" value="KAI9165829.1"/>
    <property type="molecule type" value="Genomic_DNA"/>
</dbReference>
<keyword evidence="2" id="KW-1185">Reference proteome</keyword>
<sequence length="175" mass="19509">MVNVPDDVLHIDLVYENVPPTCTLCGLLRHERNNKENSDESRGRSKSRKPRKFYRVVNKESQLSVDGTISNPVEPTIVIVSADFSKAIEFAPNTIGENNIPKTTTKVADMNARDMENHFSSYHVSSVEHSPEDAKGDFEPMVSKSMHKKIKVSSKNTGATTNQILTRGLVMNHVS</sequence>
<organism evidence="1 2">
    <name type="scientific">Acer negundo</name>
    <name type="common">Box elder</name>
    <dbReference type="NCBI Taxonomy" id="4023"/>
    <lineage>
        <taxon>Eukaryota</taxon>
        <taxon>Viridiplantae</taxon>
        <taxon>Streptophyta</taxon>
        <taxon>Embryophyta</taxon>
        <taxon>Tracheophyta</taxon>
        <taxon>Spermatophyta</taxon>
        <taxon>Magnoliopsida</taxon>
        <taxon>eudicotyledons</taxon>
        <taxon>Gunneridae</taxon>
        <taxon>Pentapetalae</taxon>
        <taxon>rosids</taxon>
        <taxon>malvids</taxon>
        <taxon>Sapindales</taxon>
        <taxon>Sapindaceae</taxon>
        <taxon>Hippocastanoideae</taxon>
        <taxon>Acereae</taxon>
        <taxon>Acer</taxon>
    </lineage>
</organism>
<dbReference type="AlphaFoldDB" id="A0AAD5NM15"/>
<evidence type="ECO:0000313" key="2">
    <source>
        <dbReference type="Proteomes" id="UP001064489"/>
    </source>
</evidence>